<dbReference type="EMBL" id="DWWL01000003">
    <property type="protein sequence ID" value="HJC46514.1"/>
    <property type="molecule type" value="Genomic_DNA"/>
</dbReference>
<evidence type="ECO:0000256" key="1">
    <source>
        <dbReference type="SAM" id="Phobius"/>
    </source>
</evidence>
<gene>
    <name evidence="2" type="ORF">IAA04_00490</name>
</gene>
<dbReference type="Proteomes" id="UP000823883">
    <property type="component" value="Unassembled WGS sequence"/>
</dbReference>
<feature type="transmembrane region" description="Helical" evidence="1">
    <location>
        <begin position="30"/>
        <end position="51"/>
    </location>
</feature>
<sequence length="262" mass="29299">MILLQGELSMLTKLLKMTAWPMTPPQPYSFFHILLSLAGISFSICLAVFLHRRKADPIRLLFFCGLFLAVSEVYKQLFLTLAVHPGVYDWWYFPFQLCSIPMYLCLLLPFLPAGGRKAVCAFLQDFGLLGGFLALAEPSGLMHPYITLTLHGFIWHFVLIFAGFTAAFSGEAGRRARDFLPGLSIFLVCCLIALFINWAAGPDTNIAMFYISPYHPSSQIVFHQIALKIGIFWGNALYVAAAAAGAFLIHMGLRKLPVRRRS</sequence>
<name>A0A9D2T5M6_9FIRM</name>
<feature type="transmembrane region" description="Helical" evidence="1">
    <location>
        <begin position="58"/>
        <end position="78"/>
    </location>
</feature>
<feature type="transmembrane region" description="Helical" evidence="1">
    <location>
        <begin position="180"/>
        <end position="200"/>
    </location>
</feature>
<proteinExistence type="predicted"/>
<feature type="transmembrane region" description="Helical" evidence="1">
    <location>
        <begin position="148"/>
        <end position="168"/>
    </location>
</feature>
<accession>A0A9D2T5M6</accession>
<feature type="transmembrane region" description="Helical" evidence="1">
    <location>
        <begin position="118"/>
        <end position="136"/>
    </location>
</feature>
<comment type="caution">
    <text evidence="2">The sequence shown here is derived from an EMBL/GenBank/DDBJ whole genome shotgun (WGS) entry which is preliminary data.</text>
</comment>
<keyword evidence="1" id="KW-0472">Membrane</keyword>
<dbReference type="Pfam" id="PF14808">
    <property type="entry name" value="TMEM164"/>
    <property type="match status" value="1"/>
</dbReference>
<evidence type="ECO:0000313" key="3">
    <source>
        <dbReference type="Proteomes" id="UP000823883"/>
    </source>
</evidence>
<dbReference type="AlphaFoldDB" id="A0A9D2T5M6"/>
<feature type="transmembrane region" description="Helical" evidence="1">
    <location>
        <begin position="220"/>
        <end position="253"/>
    </location>
</feature>
<feature type="transmembrane region" description="Helical" evidence="1">
    <location>
        <begin position="90"/>
        <end position="111"/>
    </location>
</feature>
<protein>
    <submittedName>
        <fullName evidence="2">YwaF family protein</fullName>
    </submittedName>
</protein>
<keyword evidence="1" id="KW-0812">Transmembrane</keyword>
<reference evidence="2" key="2">
    <citation type="submission" date="2021-04" db="EMBL/GenBank/DDBJ databases">
        <authorList>
            <person name="Gilroy R."/>
        </authorList>
    </citation>
    <scope>NUCLEOTIDE SEQUENCE</scope>
    <source>
        <strain evidence="2">CHK183-5548</strain>
    </source>
</reference>
<evidence type="ECO:0000313" key="2">
    <source>
        <dbReference type="EMBL" id="HJC46514.1"/>
    </source>
</evidence>
<keyword evidence="1" id="KW-1133">Transmembrane helix</keyword>
<reference evidence="2" key="1">
    <citation type="journal article" date="2021" name="PeerJ">
        <title>Extensive microbial diversity within the chicken gut microbiome revealed by metagenomics and culture.</title>
        <authorList>
            <person name="Gilroy R."/>
            <person name="Ravi A."/>
            <person name="Getino M."/>
            <person name="Pursley I."/>
            <person name="Horton D.L."/>
            <person name="Alikhan N.F."/>
            <person name="Baker D."/>
            <person name="Gharbi K."/>
            <person name="Hall N."/>
            <person name="Watson M."/>
            <person name="Adriaenssens E.M."/>
            <person name="Foster-Nyarko E."/>
            <person name="Jarju S."/>
            <person name="Secka A."/>
            <person name="Antonio M."/>
            <person name="Oren A."/>
            <person name="Chaudhuri R.R."/>
            <person name="La Ragione R."/>
            <person name="Hildebrand F."/>
            <person name="Pallen M.J."/>
        </authorList>
    </citation>
    <scope>NUCLEOTIDE SEQUENCE</scope>
    <source>
        <strain evidence="2">CHK183-5548</strain>
    </source>
</reference>
<organism evidence="2 3">
    <name type="scientific">Candidatus Lachnoclostridium pullistercoris</name>
    <dbReference type="NCBI Taxonomy" id="2838632"/>
    <lineage>
        <taxon>Bacteria</taxon>
        <taxon>Bacillati</taxon>
        <taxon>Bacillota</taxon>
        <taxon>Clostridia</taxon>
        <taxon>Lachnospirales</taxon>
        <taxon>Lachnospiraceae</taxon>
    </lineage>
</organism>